<evidence type="ECO:0000256" key="4">
    <source>
        <dbReference type="ARBA" id="ARBA00022833"/>
    </source>
</evidence>
<evidence type="ECO:0000313" key="10">
    <source>
        <dbReference type="EMBL" id="KAF1796869.1"/>
    </source>
</evidence>
<dbReference type="PANTHER" id="PTHR46179">
    <property type="entry name" value="ZINC FINGER PROTEIN"/>
    <property type="match status" value="1"/>
</dbReference>
<dbReference type="Proteomes" id="UP000469890">
    <property type="component" value="Unassembled WGS sequence"/>
</dbReference>
<evidence type="ECO:0000313" key="11">
    <source>
        <dbReference type="Proteomes" id="UP000469890"/>
    </source>
</evidence>
<dbReference type="InterPro" id="IPR036236">
    <property type="entry name" value="Znf_C2H2_sf"/>
</dbReference>
<name>A0A8H4B7V4_MUCCL</name>
<protein>
    <recommendedName>
        <fullName evidence="9">C2H2-type domain-containing protein</fullName>
    </recommendedName>
</protein>
<gene>
    <name evidence="10" type="ORF">FB192DRAFT_1463084</name>
</gene>
<evidence type="ECO:0000256" key="5">
    <source>
        <dbReference type="ARBA" id="ARBA00023015"/>
    </source>
</evidence>
<comment type="subcellular location">
    <subcellularLocation>
        <location evidence="1">Nucleus</location>
    </subcellularLocation>
</comment>
<dbReference type="Gene3D" id="3.30.160.60">
    <property type="entry name" value="Classic Zinc Finger"/>
    <property type="match status" value="2"/>
</dbReference>
<dbReference type="PANTHER" id="PTHR46179:SF13">
    <property type="entry name" value="C2H2-TYPE DOMAIN-CONTAINING PROTEIN"/>
    <property type="match status" value="1"/>
</dbReference>
<dbReference type="SUPFAM" id="SSF57667">
    <property type="entry name" value="beta-beta-alpha zinc fingers"/>
    <property type="match status" value="1"/>
</dbReference>
<dbReference type="PROSITE" id="PS50157">
    <property type="entry name" value="ZINC_FINGER_C2H2_2"/>
    <property type="match status" value="1"/>
</dbReference>
<dbReference type="InterPro" id="IPR013087">
    <property type="entry name" value="Znf_C2H2_type"/>
</dbReference>
<evidence type="ECO:0000256" key="8">
    <source>
        <dbReference type="PROSITE-ProRule" id="PRU00042"/>
    </source>
</evidence>
<keyword evidence="4" id="KW-0862">Zinc</keyword>
<dbReference type="EMBL" id="JAAECE010000011">
    <property type="protein sequence ID" value="KAF1796869.1"/>
    <property type="molecule type" value="Genomic_DNA"/>
</dbReference>
<dbReference type="GO" id="GO:0008270">
    <property type="term" value="F:zinc ion binding"/>
    <property type="evidence" value="ECO:0007669"/>
    <property type="project" value="UniProtKB-KW"/>
</dbReference>
<dbReference type="PROSITE" id="PS00028">
    <property type="entry name" value="ZINC_FINGER_C2H2_1"/>
    <property type="match status" value="2"/>
</dbReference>
<comment type="caution">
    <text evidence="10">The sequence shown here is derived from an EMBL/GenBank/DDBJ whole genome shotgun (WGS) entry which is preliminary data.</text>
</comment>
<dbReference type="AlphaFoldDB" id="A0A8H4B7V4"/>
<evidence type="ECO:0000259" key="9">
    <source>
        <dbReference type="PROSITE" id="PS50157"/>
    </source>
</evidence>
<evidence type="ECO:0000256" key="6">
    <source>
        <dbReference type="ARBA" id="ARBA00023163"/>
    </source>
</evidence>
<evidence type="ECO:0000256" key="3">
    <source>
        <dbReference type="ARBA" id="ARBA00022771"/>
    </source>
</evidence>
<keyword evidence="3 8" id="KW-0863">Zinc-finger</keyword>
<reference evidence="10 11" key="1">
    <citation type="submission" date="2019-09" db="EMBL/GenBank/DDBJ databases">
        <authorList>
            <consortium name="DOE Joint Genome Institute"/>
            <person name="Mondo S.J."/>
            <person name="Navarro-Mendoza M.I."/>
            <person name="Perez-Arques C."/>
            <person name="Panchal S."/>
            <person name="Nicolas F.E."/>
            <person name="Ganguly P."/>
            <person name="Pangilinan J."/>
            <person name="Grigoriev I."/>
            <person name="Heitman J."/>
            <person name="Sanya K."/>
            <person name="Garre V."/>
        </authorList>
    </citation>
    <scope>NUCLEOTIDE SEQUENCE [LARGE SCALE GENOMIC DNA]</scope>
    <source>
        <strain evidence="10 11">MU402</strain>
    </source>
</reference>
<dbReference type="GO" id="GO:0005634">
    <property type="term" value="C:nucleus"/>
    <property type="evidence" value="ECO:0007669"/>
    <property type="project" value="UniProtKB-SubCell"/>
</dbReference>
<sequence>MTGIGLRATDFPFLCNLLRTCGVAEPKLTFYKGNKVSKRYNASYNGNVRWYMHNRPLVEARSSLGLPSSRVQLRCELCGDDNQQTFPSQSRLETHMCDVHGRDKKFPCPKVNCQNSFKTKRPLYQHVTTSHARIQCTYTGCTKTFSRKARMLQHAKKHTDQQKRWPCVYP</sequence>
<evidence type="ECO:0000256" key="1">
    <source>
        <dbReference type="ARBA" id="ARBA00004123"/>
    </source>
</evidence>
<accession>A0A8H4B7V4</accession>
<keyword evidence="7" id="KW-0539">Nucleus</keyword>
<dbReference type="InterPro" id="IPR051061">
    <property type="entry name" value="Zinc_finger_trans_reg"/>
</dbReference>
<keyword evidence="6" id="KW-0804">Transcription</keyword>
<dbReference type="GO" id="GO:0006357">
    <property type="term" value="P:regulation of transcription by RNA polymerase II"/>
    <property type="evidence" value="ECO:0007669"/>
    <property type="project" value="TreeGrafter"/>
</dbReference>
<feature type="domain" description="C2H2-type" evidence="9">
    <location>
        <begin position="134"/>
        <end position="163"/>
    </location>
</feature>
<evidence type="ECO:0000256" key="2">
    <source>
        <dbReference type="ARBA" id="ARBA00022723"/>
    </source>
</evidence>
<proteinExistence type="predicted"/>
<organism evidence="10 11">
    <name type="scientific">Mucor circinelloides f. lusitanicus</name>
    <name type="common">Mucor racemosus var. lusitanicus</name>
    <dbReference type="NCBI Taxonomy" id="29924"/>
    <lineage>
        <taxon>Eukaryota</taxon>
        <taxon>Fungi</taxon>
        <taxon>Fungi incertae sedis</taxon>
        <taxon>Mucoromycota</taxon>
        <taxon>Mucoromycotina</taxon>
        <taxon>Mucoromycetes</taxon>
        <taxon>Mucorales</taxon>
        <taxon>Mucorineae</taxon>
        <taxon>Mucoraceae</taxon>
        <taxon>Mucor</taxon>
    </lineage>
</organism>
<evidence type="ECO:0000256" key="7">
    <source>
        <dbReference type="ARBA" id="ARBA00023242"/>
    </source>
</evidence>
<dbReference type="SMART" id="SM00355">
    <property type="entry name" value="ZnF_C2H2"/>
    <property type="match status" value="3"/>
</dbReference>
<keyword evidence="2" id="KW-0479">Metal-binding</keyword>
<keyword evidence="5" id="KW-0805">Transcription regulation</keyword>